<evidence type="ECO:0000313" key="1">
    <source>
        <dbReference type="EMBL" id="PXF41302.1"/>
    </source>
</evidence>
<dbReference type="EMBL" id="NBIV01000223">
    <property type="protein sequence ID" value="PXF41302.1"/>
    <property type="molecule type" value="Genomic_DNA"/>
</dbReference>
<comment type="caution">
    <text evidence="1">The sequence shown here is derived from an EMBL/GenBank/DDBJ whole genome shotgun (WGS) entry which is preliminary data.</text>
</comment>
<evidence type="ECO:0000313" key="2">
    <source>
        <dbReference type="Proteomes" id="UP000247409"/>
    </source>
</evidence>
<gene>
    <name evidence="1" type="ORF">BWQ96_08977</name>
</gene>
<proteinExistence type="predicted"/>
<sequence length="567" mass="63696">MVKNSFHLFKLLKSKSRGVPKKALPVSVLLAATSLLFLSKVTTSNRFDFVEPETVGRFSGNASVTIWSPTVRCTGKFASAPASFAEPSFPSAVIRDAVIDHRYLSKEQFRTVHPNAPYLRIILYVSVHLSLSLTRRGAVAQMLVQGAPSPSLRAHVDYVVRVDPFLMLGPYKPGKKTKRGHQISEWQVAVSIRPTGDNSNLHQREFLRQIRTLSQESRGELSLVLPLKRFDGVTERFSPSFDLGCATGWELSSSYPKIPLLNKEPVCHSGARKSKGAILFSGSALYGKKKVNPEYYSEVAHFAARALNGPLRFQNVAMSIVVNNSYSDRELACGSDRNCHAIMQEKNSQLLEDVRRVVEQVFEELRVERKLWSNLILLPFCRLGSDANGTEASDACRSSHRYGQYHATFFSYAMLSPFYKWAVSYDLDEFIANTPSSKGAKFVQQDASRTLDSVNRHSGYMFFSWLNFLVKDNSSIELTKHIMSGKRPELKGRGKECYAFTNDRTGKSAVRCDTGLGFTIHRPVIRKKNPNPTILDQIQGEHWSKSLRTWHPRFGSSRGKCHFAGIN</sequence>
<dbReference type="Proteomes" id="UP000247409">
    <property type="component" value="Unassembled WGS sequence"/>
</dbReference>
<dbReference type="OrthoDB" id="10398110at2759"/>
<organism evidence="1 2">
    <name type="scientific">Gracilariopsis chorda</name>
    <dbReference type="NCBI Taxonomy" id="448386"/>
    <lineage>
        <taxon>Eukaryota</taxon>
        <taxon>Rhodophyta</taxon>
        <taxon>Florideophyceae</taxon>
        <taxon>Rhodymeniophycidae</taxon>
        <taxon>Gracilariales</taxon>
        <taxon>Gracilariaceae</taxon>
        <taxon>Gracilariopsis</taxon>
    </lineage>
</organism>
<keyword evidence="2" id="KW-1185">Reference proteome</keyword>
<dbReference type="AlphaFoldDB" id="A0A2V3IGX3"/>
<reference evidence="1 2" key="1">
    <citation type="journal article" date="2018" name="Mol. Biol. Evol.">
        <title>Analysis of the draft genome of the red seaweed Gracilariopsis chorda provides insights into genome size evolution in Rhodophyta.</title>
        <authorList>
            <person name="Lee J."/>
            <person name="Yang E.C."/>
            <person name="Graf L."/>
            <person name="Yang J.H."/>
            <person name="Qiu H."/>
            <person name="Zel Zion U."/>
            <person name="Chan C.X."/>
            <person name="Stephens T.G."/>
            <person name="Weber A.P.M."/>
            <person name="Boo G.H."/>
            <person name="Boo S.M."/>
            <person name="Kim K.M."/>
            <person name="Shin Y."/>
            <person name="Jung M."/>
            <person name="Lee S.J."/>
            <person name="Yim H.S."/>
            <person name="Lee J.H."/>
            <person name="Bhattacharya D."/>
            <person name="Yoon H.S."/>
        </authorList>
    </citation>
    <scope>NUCLEOTIDE SEQUENCE [LARGE SCALE GENOMIC DNA]</scope>
    <source>
        <strain evidence="1 2">SKKU-2015</strain>
        <tissue evidence="1">Whole body</tissue>
    </source>
</reference>
<name>A0A2V3IGX3_9FLOR</name>
<accession>A0A2V3IGX3</accession>
<evidence type="ECO:0008006" key="3">
    <source>
        <dbReference type="Google" id="ProtNLM"/>
    </source>
</evidence>
<protein>
    <recommendedName>
        <fullName evidence="3">Glycosyltransferase family 92 protein</fullName>
    </recommendedName>
</protein>